<dbReference type="Gene3D" id="3.40.390.10">
    <property type="entry name" value="Collagenase (Catalytic Domain)"/>
    <property type="match status" value="1"/>
</dbReference>
<dbReference type="STRING" id="450851.PHZ_c3294"/>
<comment type="similarity">
    <text evidence="3">Belongs to the peptidase M10B family.</text>
</comment>
<dbReference type="GO" id="GO:0005509">
    <property type="term" value="F:calcium ion binding"/>
    <property type="evidence" value="ECO:0007669"/>
    <property type="project" value="InterPro"/>
</dbReference>
<accession>B4RB58</accession>
<dbReference type="InterPro" id="IPR034033">
    <property type="entry name" value="Serralysin-like"/>
</dbReference>
<keyword evidence="5" id="KW-0645">Protease</keyword>
<evidence type="ECO:0000259" key="10">
    <source>
        <dbReference type="SMART" id="SM00235"/>
    </source>
</evidence>
<evidence type="ECO:0000256" key="7">
    <source>
        <dbReference type="ARBA" id="ARBA00022737"/>
    </source>
</evidence>
<evidence type="ECO:0000256" key="6">
    <source>
        <dbReference type="ARBA" id="ARBA00022723"/>
    </source>
</evidence>
<dbReference type="GO" id="GO:0031012">
    <property type="term" value="C:extracellular matrix"/>
    <property type="evidence" value="ECO:0007669"/>
    <property type="project" value="InterPro"/>
</dbReference>
<dbReference type="PRINTS" id="PR00313">
    <property type="entry name" value="CABNDNGRPT"/>
</dbReference>
<reference evidence="11 12" key="1">
    <citation type="journal article" date="2008" name="BMC Genomics">
        <title>Complete genome of Phenylobacterium zucineum - a novel facultative intracellular bacterium isolated from human erythroleukemia cell line K562.</title>
        <authorList>
            <person name="Luo Y."/>
            <person name="Xu X."/>
            <person name="Ding Z."/>
            <person name="Liu Z."/>
            <person name="Zhang B."/>
            <person name="Yan Z."/>
            <person name="Sun J."/>
            <person name="Hu S."/>
            <person name="Hu X."/>
        </authorList>
    </citation>
    <scope>NUCLEOTIDE SEQUENCE [LARGE SCALE GENOMIC DNA]</scope>
    <source>
        <strain evidence="11 12">HLK1</strain>
    </source>
</reference>
<comment type="subcellular location">
    <subcellularLocation>
        <location evidence="2">Secreted</location>
    </subcellularLocation>
</comment>
<evidence type="ECO:0000313" key="12">
    <source>
        <dbReference type="Proteomes" id="UP000001868"/>
    </source>
</evidence>
<dbReference type="EMBL" id="CP000747">
    <property type="protein sequence ID" value="ACG79703.1"/>
    <property type="molecule type" value="Genomic_DNA"/>
</dbReference>
<dbReference type="HOGENOM" id="CLU_590260_0_0_5"/>
<dbReference type="KEGG" id="pzu:PHZ_c3294"/>
<dbReference type="PANTHER" id="PTHR38340">
    <property type="entry name" value="S-LAYER PROTEIN"/>
    <property type="match status" value="1"/>
</dbReference>
<dbReference type="MEROPS" id="M10.035"/>
<organism evidence="11 12">
    <name type="scientific">Phenylobacterium zucineum (strain HLK1)</name>
    <dbReference type="NCBI Taxonomy" id="450851"/>
    <lineage>
        <taxon>Bacteria</taxon>
        <taxon>Pseudomonadati</taxon>
        <taxon>Pseudomonadota</taxon>
        <taxon>Alphaproteobacteria</taxon>
        <taxon>Caulobacterales</taxon>
        <taxon>Caulobacteraceae</taxon>
        <taxon>Phenylobacterium</taxon>
    </lineage>
</organism>
<name>B4RB58_PHEZH</name>
<dbReference type="Pfam" id="PF08548">
    <property type="entry name" value="Peptidase_M10_C"/>
    <property type="match status" value="1"/>
</dbReference>
<keyword evidence="9" id="KW-0862">Zinc</keyword>
<dbReference type="InterPro" id="IPR001818">
    <property type="entry name" value="Pept_M10_metallopeptidase"/>
</dbReference>
<proteinExistence type="inferred from homology"/>
<dbReference type="AlphaFoldDB" id="B4RB58"/>
<keyword evidence="7" id="KW-0677">Repeat</keyword>
<keyword evidence="6" id="KW-0479">Metal-binding</keyword>
<dbReference type="SUPFAM" id="SSF51120">
    <property type="entry name" value="beta-Roll"/>
    <property type="match status" value="2"/>
</dbReference>
<dbReference type="GO" id="GO:0006508">
    <property type="term" value="P:proteolysis"/>
    <property type="evidence" value="ECO:0007669"/>
    <property type="project" value="UniProtKB-KW"/>
</dbReference>
<keyword evidence="12" id="KW-1185">Reference proteome</keyword>
<dbReference type="Gene3D" id="2.150.10.10">
    <property type="entry name" value="Serralysin-like metalloprotease, C-terminal"/>
    <property type="match status" value="2"/>
</dbReference>
<dbReference type="InterPro" id="IPR013858">
    <property type="entry name" value="Peptidase_M10B_C"/>
</dbReference>
<protein>
    <submittedName>
        <fullName evidence="11">Alkaline metalloproteinase</fullName>
    </submittedName>
</protein>
<feature type="domain" description="Peptidase metallopeptidase" evidence="10">
    <location>
        <begin position="56"/>
        <end position="239"/>
    </location>
</feature>
<evidence type="ECO:0000256" key="3">
    <source>
        <dbReference type="ARBA" id="ARBA00009490"/>
    </source>
</evidence>
<dbReference type="eggNOG" id="COG2931">
    <property type="taxonomic scope" value="Bacteria"/>
</dbReference>
<dbReference type="GO" id="GO:0004222">
    <property type="term" value="F:metalloendopeptidase activity"/>
    <property type="evidence" value="ECO:0007669"/>
    <property type="project" value="InterPro"/>
</dbReference>
<dbReference type="RefSeq" id="WP_012523841.1">
    <property type="nucleotide sequence ID" value="NC_011144.1"/>
</dbReference>
<evidence type="ECO:0000256" key="5">
    <source>
        <dbReference type="ARBA" id="ARBA00022670"/>
    </source>
</evidence>
<dbReference type="SUPFAM" id="SSF55486">
    <property type="entry name" value="Metalloproteases ('zincins'), catalytic domain"/>
    <property type="match status" value="1"/>
</dbReference>
<sequence>MPTDAYPGFSLDDGAPGGQGFLNADVRGGWTAGKESFTIDRAAKQLTGFDPVSGVPYGGWGPVGQAVTVSYAFRSNAPFEMPTDTTGFSRFNAAQIAQTELALQAWSDVANIRFVRSGFGLSGEGAYSDNAQMLFSNYSGGQDGASAFATFPGRSAAAGDVWINITARDNSAPASGNYGAHVLVHEIGHAIGLMHPGDYDADATSNFTWSQHAEYFEDSRQYTVMSYFSESNTGASYGLRYPATPQLDDIAAAQIEYGPNWTTRTGDTVYGFNSTAERPWFEAGSASSRVVFAVWDAGGTDTLDFSGYGQNQLIDLREGFFSNVGGLTGNVAIAKGAVIENARGGSGGDLINGNAQANALFGGVGGDTLNGEAGQDFLRGEDGNDSLFGGAEFDDLHGNWGEDTVSGGDGGDWVVGGQGNDRLFGDEGGDAVLGNLGNDTLEGGAGNDVVRGGQGDDLIAGGTGDDYMAGDRGNDTISGGAGADLFHTFGGAGLDRVLDFNAAEGDRVNVLAGTGYEALQMGADVVVRMGGGDQLVLVNVQLSSLPAGWLI</sequence>
<dbReference type="Proteomes" id="UP000001868">
    <property type="component" value="Chromosome"/>
</dbReference>
<dbReference type="InterPro" id="IPR024079">
    <property type="entry name" value="MetalloPept_cat_dom_sf"/>
</dbReference>
<dbReference type="SMART" id="SM00235">
    <property type="entry name" value="ZnMc"/>
    <property type="match status" value="1"/>
</dbReference>
<keyword evidence="8" id="KW-0378">Hydrolase</keyword>
<dbReference type="InterPro" id="IPR011049">
    <property type="entry name" value="Serralysin-like_metalloprot_C"/>
</dbReference>
<dbReference type="GO" id="GO:0008270">
    <property type="term" value="F:zinc ion binding"/>
    <property type="evidence" value="ECO:0007669"/>
    <property type="project" value="InterPro"/>
</dbReference>
<dbReference type="GO" id="GO:0005615">
    <property type="term" value="C:extracellular space"/>
    <property type="evidence" value="ECO:0007669"/>
    <property type="project" value="InterPro"/>
</dbReference>
<dbReference type="InterPro" id="IPR001343">
    <property type="entry name" value="Hemolysn_Ca-bd"/>
</dbReference>
<evidence type="ECO:0000256" key="1">
    <source>
        <dbReference type="ARBA" id="ARBA00001913"/>
    </source>
</evidence>
<gene>
    <name evidence="11" type="ordered locus">PHZ_c3294</name>
</gene>
<dbReference type="InterPro" id="IPR050557">
    <property type="entry name" value="RTX_toxin/Mannuronan_C5-epim"/>
</dbReference>
<comment type="cofactor">
    <cofactor evidence="1">
        <name>Ca(2+)</name>
        <dbReference type="ChEBI" id="CHEBI:29108"/>
    </cofactor>
</comment>
<dbReference type="PANTHER" id="PTHR38340:SF1">
    <property type="entry name" value="S-LAYER PROTEIN"/>
    <property type="match status" value="1"/>
</dbReference>
<evidence type="ECO:0000256" key="4">
    <source>
        <dbReference type="ARBA" id="ARBA00022525"/>
    </source>
</evidence>
<evidence type="ECO:0000256" key="2">
    <source>
        <dbReference type="ARBA" id="ARBA00004613"/>
    </source>
</evidence>
<evidence type="ECO:0000313" key="11">
    <source>
        <dbReference type="EMBL" id="ACG79703.1"/>
    </source>
</evidence>
<evidence type="ECO:0000256" key="8">
    <source>
        <dbReference type="ARBA" id="ARBA00022801"/>
    </source>
</evidence>
<dbReference type="InterPro" id="IPR006026">
    <property type="entry name" value="Peptidase_Metallo"/>
</dbReference>
<dbReference type="Pfam" id="PF00413">
    <property type="entry name" value="Peptidase_M10"/>
    <property type="match status" value="1"/>
</dbReference>
<dbReference type="CDD" id="cd04277">
    <property type="entry name" value="ZnMc_serralysin_like"/>
    <property type="match status" value="1"/>
</dbReference>
<dbReference type="Pfam" id="PF00353">
    <property type="entry name" value="HemolysinCabind"/>
    <property type="match status" value="3"/>
</dbReference>
<dbReference type="OrthoDB" id="733404at2"/>
<keyword evidence="4" id="KW-0964">Secreted</keyword>
<evidence type="ECO:0000256" key="9">
    <source>
        <dbReference type="ARBA" id="ARBA00022833"/>
    </source>
</evidence>